<dbReference type="PANTHER" id="PTHR48078:SF6">
    <property type="entry name" value="L-THREONINE DEHYDRATASE CATABOLIC TDCB"/>
    <property type="match status" value="1"/>
</dbReference>
<name>X0SAJ8_9ZZZZ</name>
<dbReference type="EMBL" id="BARS01009680">
    <property type="protein sequence ID" value="GAF78063.1"/>
    <property type="molecule type" value="Genomic_DNA"/>
</dbReference>
<reference evidence="5" key="1">
    <citation type="journal article" date="2014" name="Front. Microbiol.">
        <title>High frequency of phylogenetically diverse reductive dehalogenase-homologous genes in deep subseafloor sedimentary metagenomes.</title>
        <authorList>
            <person name="Kawai M."/>
            <person name="Futagami T."/>
            <person name="Toyoda A."/>
            <person name="Takaki Y."/>
            <person name="Nishi S."/>
            <person name="Hori S."/>
            <person name="Arai W."/>
            <person name="Tsubouchi T."/>
            <person name="Morono Y."/>
            <person name="Uchiyama I."/>
            <person name="Ito T."/>
            <person name="Fujiyama A."/>
            <person name="Inagaki F."/>
            <person name="Takami H."/>
        </authorList>
    </citation>
    <scope>NUCLEOTIDE SEQUENCE</scope>
    <source>
        <strain evidence="5">Expedition CK06-06</strain>
    </source>
</reference>
<dbReference type="InterPro" id="IPR050147">
    <property type="entry name" value="Ser/Thr_Dehydratase"/>
</dbReference>
<dbReference type="GO" id="GO:0003941">
    <property type="term" value="F:L-serine ammonia-lyase activity"/>
    <property type="evidence" value="ECO:0007669"/>
    <property type="project" value="TreeGrafter"/>
</dbReference>
<evidence type="ECO:0000259" key="4">
    <source>
        <dbReference type="Pfam" id="PF00291"/>
    </source>
</evidence>
<dbReference type="InterPro" id="IPR036052">
    <property type="entry name" value="TrpB-like_PALP_sf"/>
</dbReference>
<dbReference type="InterPro" id="IPR001926">
    <property type="entry name" value="TrpB-like_PALP"/>
</dbReference>
<protein>
    <recommendedName>
        <fullName evidence="4">Tryptophan synthase beta chain-like PALP domain-containing protein</fullName>
    </recommendedName>
</protein>
<gene>
    <name evidence="5" type="ORF">S01H1_18145</name>
</gene>
<dbReference type="GO" id="GO:0006567">
    <property type="term" value="P:L-threonine catabolic process"/>
    <property type="evidence" value="ECO:0007669"/>
    <property type="project" value="TreeGrafter"/>
</dbReference>
<accession>X0SAJ8</accession>
<keyword evidence="2" id="KW-0663">Pyridoxal phosphate</keyword>
<keyword evidence="3" id="KW-0456">Lyase</keyword>
<organism evidence="5">
    <name type="scientific">marine sediment metagenome</name>
    <dbReference type="NCBI Taxonomy" id="412755"/>
    <lineage>
        <taxon>unclassified sequences</taxon>
        <taxon>metagenomes</taxon>
        <taxon>ecological metagenomes</taxon>
    </lineage>
</organism>
<dbReference type="PANTHER" id="PTHR48078">
    <property type="entry name" value="THREONINE DEHYDRATASE, MITOCHONDRIAL-RELATED"/>
    <property type="match status" value="1"/>
</dbReference>
<dbReference type="GO" id="GO:0004794">
    <property type="term" value="F:threonine deaminase activity"/>
    <property type="evidence" value="ECO:0007669"/>
    <property type="project" value="TreeGrafter"/>
</dbReference>
<dbReference type="AlphaFoldDB" id="X0SAJ8"/>
<feature type="non-terminal residue" evidence="5">
    <location>
        <position position="1"/>
    </location>
</feature>
<proteinExistence type="predicted"/>
<dbReference type="GO" id="GO:0006565">
    <property type="term" value="P:L-serine catabolic process"/>
    <property type="evidence" value="ECO:0007669"/>
    <property type="project" value="TreeGrafter"/>
</dbReference>
<feature type="domain" description="Tryptophan synthase beta chain-like PALP" evidence="4">
    <location>
        <begin position="2"/>
        <end position="214"/>
    </location>
</feature>
<dbReference type="GO" id="GO:0009097">
    <property type="term" value="P:isoleucine biosynthetic process"/>
    <property type="evidence" value="ECO:0007669"/>
    <property type="project" value="TreeGrafter"/>
</dbReference>
<comment type="cofactor">
    <cofactor evidence="1">
        <name>pyridoxal 5'-phosphate</name>
        <dbReference type="ChEBI" id="CHEBI:597326"/>
    </cofactor>
</comment>
<evidence type="ECO:0000313" key="5">
    <source>
        <dbReference type="EMBL" id="GAF78063.1"/>
    </source>
</evidence>
<dbReference type="SUPFAM" id="SSF53686">
    <property type="entry name" value="Tryptophan synthase beta subunit-like PLP-dependent enzymes"/>
    <property type="match status" value="1"/>
</dbReference>
<dbReference type="Gene3D" id="3.40.50.1100">
    <property type="match status" value="2"/>
</dbReference>
<evidence type="ECO:0000256" key="2">
    <source>
        <dbReference type="ARBA" id="ARBA00022898"/>
    </source>
</evidence>
<evidence type="ECO:0000256" key="1">
    <source>
        <dbReference type="ARBA" id="ARBA00001933"/>
    </source>
</evidence>
<sequence length="231" mass="24736">LVGMRCVIAVPRRSNRLKLEAIRALGAEVAVHGQDFEEARAWAEGFASREGMRYIHHINTPELVAGVATISLEVLEDLLDVDVIIAPIGGGSGASGHCIVAKALRPDVQVIGVQAEGAPAVYRSWKDRRLQQAPIDTFADGLATGSSSFVPVRTFIDHLDDMLLVSDDEMREAIALLLRAARQLAEGAGAAATAAAVKLGERLKGKKVALILSGGNLPPEELRRILSPRRR</sequence>
<dbReference type="Pfam" id="PF00291">
    <property type="entry name" value="PALP"/>
    <property type="match status" value="1"/>
</dbReference>
<comment type="caution">
    <text evidence="5">The sequence shown here is derived from an EMBL/GenBank/DDBJ whole genome shotgun (WGS) entry which is preliminary data.</text>
</comment>
<evidence type="ECO:0000256" key="3">
    <source>
        <dbReference type="ARBA" id="ARBA00023239"/>
    </source>
</evidence>